<proteinExistence type="predicted"/>
<dbReference type="InterPro" id="IPR058934">
    <property type="entry name" value="YMC020W-like"/>
</dbReference>
<name>I6NE67_ERECY</name>
<dbReference type="PANTHER" id="PTHR47349:SF1">
    <property type="entry name" value="AER328WP"/>
    <property type="match status" value="1"/>
</dbReference>
<dbReference type="KEGG" id="erc:Ecym_5623"/>
<dbReference type="FunCoup" id="I6NE67">
    <property type="interactions" value="4"/>
</dbReference>
<accession>I6NE67</accession>
<evidence type="ECO:0000313" key="1">
    <source>
        <dbReference type="EMBL" id="AET40359.1"/>
    </source>
</evidence>
<dbReference type="AlphaFoldDB" id="I6NE67"/>
<dbReference type="RefSeq" id="XP_003647176.1">
    <property type="nucleotide sequence ID" value="XM_003647128.1"/>
</dbReference>
<protein>
    <submittedName>
        <fullName evidence="1">Uncharacterized protein</fullName>
    </submittedName>
</protein>
<dbReference type="OrthoDB" id="3972942at2759"/>
<gene>
    <name evidence="1" type="ordered locus">Ecym_5623</name>
</gene>
<dbReference type="EMBL" id="CP002501">
    <property type="protein sequence ID" value="AET40359.1"/>
    <property type="molecule type" value="Genomic_DNA"/>
</dbReference>
<dbReference type="HOGENOM" id="CLU_020648_0_0_1"/>
<dbReference type="GO" id="GO:0071561">
    <property type="term" value="C:nucleus-vacuole junction"/>
    <property type="evidence" value="ECO:0007669"/>
    <property type="project" value="EnsemblFungi"/>
</dbReference>
<evidence type="ECO:0000313" key="2">
    <source>
        <dbReference type="Proteomes" id="UP000006790"/>
    </source>
</evidence>
<dbReference type="GO" id="GO:0006665">
    <property type="term" value="P:sphingolipid metabolic process"/>
    <property type="evidence" value="ECO:0007669"/>
    <property type="project" value="EnsemblFungi"/>
</dbReference>
<dbReference type="PANTHER" id="PTHR47349">
    <property type="entry name" value="CHROMOSOME 8, WHOLE GENOME SHOTGUN SEQUENCE"/>
    <property type="match status" value="1"/>
</dbReference>
<dbReference type="GeneID" id="11470914"/>
<dbReference type="InParanoid" id="I6NE67"/>
<dbReference type="OMA" id="GYRFWDH"/>
<dbReference type="GO" id="GO:0005778">
    <property type="term" value="C:peroxisomal membrane"/>
    <property type="evidence" value="ECO:0007669"/>
    <property type="project" value="EnsemblFungi"/>
</dbReference>
<dbReference type="Proteomes" id="UP000006790">
    <property type="component" value="Chromosome 5"/>
</dbReference>
<keyword evidence="2" id="KW-1185">Reference proteome</keyword>
<reference evidence="1 2" key="1">
    <citation type="journal article" date="2011" name="G3 (Bethesda)">
        <title>Genome evolution in the Eremothecium clade of the Saccharomyces complex revealed by comparative genomics.</title>
        <authorList>
            <person name="Wendland J."/>
            <person name="Walther A."/>
        </authorList>
    </citation>
    <scope>NUCLEOTIDE SEQUENCE [LARGE SCALE GENOMIC DNA]</scope>
    <source>
        <strain evidence="2">CBS 270.75 / DBVPG 7215 / KCTC 17166 / NRRL Y-17582</strain>
    </source>
</reference>
<dbReference type="GO" id="GO:1990816">
    <property type="term" value="C:vacuole-mitochondrion membrane contact site"/>
    <property type="evidence" value="ECO:0007669"/>
    <property type="project" value="EnsemblFungi"/>
</dbReference>
<organism evidence="1 2">
    <name type="scientific">Eremothecium cymbalariae (strain CBS 270.75 / DBVPG 7215 / KCTC 17166 / NRRL Y-17582)</name>
    <name type="common">Yeast</name>
    <dbReference type="NCBI Taxonomy" id="931890"/>
    <lineage>
        <taxon>Eukaryota</taxon>
        <taxon>Fungi</taxon>
        <taxon>Dikarya</taxon>
        <taxon>Ascomycota</taxon>
        <taxon>Saccharomycotina</taxon>
        <taxon>Saccharomycetes</taxon>
        <taxon>Saccharomycetales</taxon>
        <taxon>Saccharomycetaceae</taxon>
        <taxon>Eremothecium</taxon>
    </lineage>
</organism>
<sequence>MSNNLETETSLIKDQNLSEVGALREQEGNISRRWFMWFGAKNVLSVDEEAPVNEDPVESATLSHQKQQSFIKNISSWIPYYYCHPEEDFSIDKSTEYYQLTAKQIQSLEQEALQAVARGYNSWCWHTEYLPDIGDSTGGWCLIEGELSVACTGSQNCQLPLRCYPLAEKSSSSIYVNNSLLLPGYAPEEYFHHIPWTTKLASTIRRYYNSSRESHLYLKEGTEDNLRDKKIMVISIVGSLPEKYEKIALGSSYSSRYIGKKLAEALQRELPKSISNIAIQTPLDRKPIEDCLKECMDLLCNWRTSFQEYDALFIVGVYHSVPLAIFLIEEIMKHQSLFLVDKKSTIGLLSFNSCLRGYQFWDHSVDTVLEEDANFQYSREKGLFQGASKIQREILSKIKNYGKQDTEESITIKNSMDWLFYNCKSFKMTFISSLHDSFMTISQKLAIDYVHPGIQRHVWCSGEHLNLDLLNLSTSSTFYGLEIPNAPVFKSYLDIPKERMFEIILINNLILTINLGYQEFIPILQLISPYFISRSFNEHTIPANLKKQIQNDQKSWLLAAENKWKNVNLDSDRFLPKEINALSEYLDFLSYSRVKNIEAFDIRDTVYDDNNIYRAFVKNTIYTTLLLEKQHVCISEHTVTPQSIFNGVNQYDLVWKFHECLSKLIKLRNIPEQPKPRLQFSISLDNEFLHDIHESSFARNNRESLRRLNDLWSSYCNWKPQTKGLKQLQDILSVLSLYNTAADLRKDVTR</sequence>
<dbReference type="eggNOG" id="ENOG502QXS0">
    <property type="taxonomic scope" value="Eukaryota"/>
</dbReference>